<organism evidence="2 3">
    <name type="scientific">Azospirillum brasilense</name>
    <dbReference type="NCBI Taxonomy" id="192"/>
    <lineage>
        <taxon>Bacteria</taxon>
        <taxon>Pseudomonadati</taxon>
        <taxon>Pseudomonadota</taxon>
        <taxon>Alphaproteobacteria</taxon>
        <taxon>Rhodospirillales</taxon>
        <taxon>Azospirillaceae</taxon>
        <taxon>Azospirillum</taxon>
    </lineage>
</organism>
<evidence type="ECO:0000313" key="3">
    <source>
        <dbReference type="Proteomes" id="UP000215367"/>
    </source>
</evidence>
<sequence>MVPFRRVPSLNSATRARGTSFCGVLPLRTWLGDFGFPAYHLRCIRDIWWMGTAQYPCSILRRPPPTAICSVSLFLFAFFITFQTFPFGVLDFCLQDDLLLLLGGEVFNIDAGETVFQVVDPDIGVQGIRNVKMGKVLTKVID</sequence>
<evidence type="ECO:0000313" key="2">
    <source>
        <dbReference type="EMBL" id="OYD85304.1"/>
    </source>
</evidence>
<feature type="transmembrane region" description="Helical" evidence="1">
    <location>
        <begin position="68"/>
        <end position="90"/>
    </location>
</feature>
<keyword evidence="1" id="KW-0812">Transmembrane</keyword>
<reference evidence="2 3" key="1">
    <citation type="submission" date="2017-07" db="EMBL/GenBank/DDBJ databases">
        <title>Whole genome sequence of Azospirillum brasilense 2A1, a potential biofertilizer strain.</title>
        <authorList>
            <person name="Fontana C.A."/>
            <person name="Toffoli L.M."/>
            <person name="Salazar S.M."/>
            <person name="Puglisi E."/>
            <person name="Pedraza R."/>
            <person name="Bassi D."/>
            <person name="Cocconcelli P.S."/>
        </authorList>
    </citation>
    <scope>NUCLEOTIDE SEQUENCE [LARGE SCALE GENOMIC DNA]</scope>
    <source>
        <strain evidence="2 3">2A1</strain>
    </source>
</reference>
<comment type="caution">
    <text evidence="2">The sequence shown here is derived from an EMBL/GenBank/DDBJ whole genome shotgun (WGS) entry which is preliminary data.</text>
</comment>
<name>A0A235HIU3_AZOBR</name>
<dbReference type="EMBL" id="NOWT01000003">
    <property type="protein sequence ID" value="OYD85304.1"/>
    <property type="molecule type" value="Genomic_DNA"/>
</dbReference>
<dbReference type="AlphaFoldDB" id="A0A235HIU3"/>
<protein>
    <submittedName>
        <fullName evidence="2">Uncharacterized protein</fullName>
    </submittedName>
</protein>
<accession>A0A235HIU3</accession>
<dbReference type="Proteomes" id="UP000215367">
    <property type="component" value="Unassembled WGS sequence"/>
</dbReference>
<keyword evidence="1" id="KW-1133">Transmembrane helix</keyword>
<keyword evidence="1" id="KW-0472">Membrane</keyword>
<gene>
    <name evidence="2" type="ORF">CHT98_04445</name>
</gene>
<proteinExistence type="predicted"/>
<evidence type="ECO:0000256" key="1">
    <source>
        <dbReference type="SAM" id="Phobius"/>
    </source>
</evidence>